<reference evidence="2" key="1">
    <citation type="journal article" date="2014" name="PLoS ONE">
        <title>Proteomic Analysis of Cattle Tick Rhipicephalus (Boophilus) microplus Saliva: A Comparison between Partially and Fully Engorged Females.</title>
        <authorList>
            <person name="Tirloni L."/>
            <person name="Reck J."/>
            <person name="Terra R.M."/>
            <person name="Martins J.R."/>
            <person name="Mulenga A."/>
            <person name="Sherman N.E."/>
            <person name="Fox J.W."/>
            <person name="Yates J.R.III."/>
            <person name="Termignoni C."/>
            <person name="Pinto A.F."/>
            <person name="da Silva Vaz I.Jr."/>
        </authorList>
    </citation>
    <scope>NUCLEOTIDE SEQUENCE</scope>
</reference>
<dbReference type="VEuPathDB" id="VectorBase:LOC119178134"/>
<evidence type="ECO:0000313" key="3">
    <source>
        <dbReference type="EMBL" id="NOV38435.1"/>
    </source>
</evidence>
<dbReference type="InterPro" id="IPR002970">
    <property type="entry name" value="Tick_his-bd"/>
</dbReference>
<name>A0A034WYV5_RHIMP</name>
<dbReference type="EMBL" id="GHWJ01005698">
    <property type="protein sequence ID" value="NOV38435.1"/>
    <property type="molecule type" value="Transcribed_RNA"/>
</dbReference>
<feature type="chain" id="PRO_5035983361" evidence="1">
    <location>
        <begin position="25"/>
        <end position="186"/>
    </location>
</feature>
<dbReference type="SUPFAM" id="SSF50814">
    <property type="entry name" value="Lipocalins"/>
    <property type="match status" value="1"/>
</dbReference>
<feature type="signal peptide" evidence="1">
    <location>
        <begin position="1"/>
        <end position="24"/>
    </location>
</feature>
<dbReference type="Gene3D" id="2.40.128.20">
    <property type="match status" value="1"/>
</dbReference>
<reference evidence="3" key="2">
    <citation type="submission" date="2019-09" db="EMBL/GenBank/DDBJ databases">
        <title>Organ-specific transcriptomic study of the physiology of the cattle tick, Rhipicephalus microplus.</title>
        <authorList>
            <person name="Tirloni L."/>
            <person name="Braz G."/>
            <person name="Gandara A.C.P."/>
            <person name="Sabadin G.A."/>
            <person name="da Silva R.M."/>
            <person name="Guizzo M.G."/>
            <person name="Machado J.A."/>
            <person name="Costa E.P."/>
            <person name="Gomes H.F."/>
            <person name="Moraes J."/>
            <person name="Mota M.B.S."/>
            <person name="Mesquita R.D."/>
            <person name="Alvarenga P.H."/>
            <person name="Alves F."/>
            <person name="Seixas A."/>
            <person name="da Fonseca R.N."/>
            <person name="Fogaca A."/>
            <person name="Logullo C."/>
            <person name="Tanaka A."/>
            <person name="Daffre S."/>
            <person name="Termignoni C."/>
            <person name="Vaz I.S.Jr."/>
            <person name="Oliveira P.L."/>
            <person name="Ribeiro J.M."/>
        </authorList>
    </citation>
    <scope>NUCLEOTIDE SEQUENCE</scope>
    <source>
        <strain evidence="3">Porto Alegre</strain>
    </source>
</reference>
<evidence type="ECO:0000256" key="1">
    <source>
        <dbReference type="SAM" id="SignalP"/>
    </source>
</evidence>
<dbReference type="OrthoDB" id="6492518at2759"/>
<sequence>MWFLFSGFIAILSALMLDVPKASGKAKHQLEHDTPDAFKTFEAFPHAVEAFDVDGDGDLDCLFTVRQYLDEDRKIATYSWQLAPVNGRPAKNHTYHWREGSTPDKPVFTVDDGADGEQTAQVIYTNYKNCAVAIIPYKNRESCGLWVDKDTLHSIPQECMDQFEDNCDMTIPVFDDETCKDVLNGI</sequence>
<dbReference type="Pfam" id="PF02098">
    <property type="entry name" value="His_binding"/>
    <property type="match status" value="1"/>
</dbReference>
<keyword evidence="1" id="KW-0732">Signal</keyword>
<dbReference type="InterPro" id="IPR012674">
    <property type="entry name" value="Calycin"/>
</dbReference>
<dbReference type="EMBL" id="GBBR01000079">
    <property type="protein sequence ID" value="JAC58983.1"/>
    <property type="molecule type" value="Transcribed_RNA"/>
</dbReference>
<evidence type="ECO:0000313" key="2">
    <source>
        <dbReference type="EMBL" id="JAC58983.1"/>
    </source>
</evidence>
<organism evidence="2">
    <name type="scientific">Rhipicephalus microplus</name>
    <name type="common">Cattle tick</name>
    <name type="synonym">Boophilus microplus</name>
    <dbReference type="NCBI Taxonomy" id="6941"/>
    <lineage>
        <taxon>Eukaryota</taxon>
        <taxon>Metazoa</taxon>
        <taxon>Ecdysozoa</taxon>
        <taxon>Arthropoda</taxon>
        <taxon>Chelicerata</taxon>
        <taxon>Arachnida</taxon>
        <taxon>Acari</taxon>
        <taxon>Parasitiformes</taxon>
        <taxon>Ixodida</taxon>
        <taxon>Ixodoidea</taxon>
        <taxon>Ixodidae</taxon>
        <taxon>Rhipicephalinae</taxon>
        <taxon>Rhipicephalus</taxon>
        <taxon>Boophilus</taxon>
    </lineage>
</organism>
<proteinExistence type="predicted"/>
<dbReference type="GO" id="GO:0043176">
    <property type="term" value="F:amine binding"/>
    <property type="evidence" value="ECO:0007669"/>
    <property type="project" value="InterPro"/>
</dbReference>
<accession>A0A034WYV5</accession>
<protein>
    <submittedName>
        <fullName evidence="2">Lipocalin 23</fullName>
    </submittedName>
    <submittedName>
        <fullName evidence="3">Putative lipocalin-5 1</fullName>
    </submittedName>
</protein>
<dbReference type="GO" id="GO:0030682">
    <property type="term" value="P:symbiont-mediated perturbation of host defenses"/>
    <property type="evidence" value="ECO:0007669"/>
    <property type="project" value="InterPro"/>
</dbReference>
<dbReference type="AlphaFoldDB" id="A0A034WYV5"/>